<dbReference type="PROSITE" id="PS52050">
    <property type="entry name" value="WYL"/>
    <property type="match status" value="1"/>
</dbReference>
<dbReference type="InterPro" id="IPR026881">
    <property type="entry name" value="WYL_dom"/>
</dbReference>
<dbReference type="InterPro" id="IPR013196">
    <property type="entry name" value="HTH_11"/>
</dbReference>
<dbReference type="InterPro" id="IPR051534">
    <property type="entry name" value="CBASS_pafABC_assoc_protein"/>
</dbReference>
<feature type="domain" description="WCX" evidence="3">
    <location>
        <begin position="231"/>
        <end position="302"/>
    </location>
</feature>
<dbReference type="AlphaFoldDB" id="A0A402A6S0"/>
<feature type="domain" description="WYL" evidence="2">
    <location>
        <begin position="138"/>
        <end position="203"/>
    </location>
</feature>
<organism evidence="4 5">
    <name type="scientific">Tengunoibacter tsumagoiensis</name>
    <dbReference type="NCBI Taxonomy" id="2014871"/>
    <lineage>
        <taxon>Bacteria</taxon>
        <taxon>Bacillati</taxon>
        <taxon>Chloroflexota</taxon>
        <taxon>Ktedonobacteria</taxon>
        <taxon>Ktedonobacterales</taxon>
        <taxon>Dictyobacteraceae</taxon>
        <taxon>Tengunoibacter</taxon>
    </lineage>
</organism>
<dbReference type="PIRSF" id="PIRSF016838">
    <property type="entry name" value="PafC"/>
    <property type="match status" value="1"/>
</dbReference>
<evidence type="ECO:0000259" key="2">
    <source>
        <dbReference type="Pfam" id="PF13280"/>
    </source>
</evidence>
<dbReference type="Gene3D" id="1.10.10.10">
    <property type="entry name" value="Winged helix-like DNA-binding domain superfamily/Winged helix DNA-binding domain"/>
    <property type="match status" value="1"/>
</dbReference>
<dbReference type="PANTHER" id="PTHR34580">
    <property type="match status" value="1"/>
</dbReference>
<dbReference type="Pfam" id="PF25583">
    <property type="entry name" value="WCX"/>
    <property type="match status" value="1"/>
</dbReference>
<keyword evidence="5" id="KW-1185">Reference proteome</keyword>
<dbReference type="Proteomes" id="UP000287352">
    <property type="component" value="Unassembled WGS sequence"/>
</dbReference>
<evidence type="ECO:0000313" key="4">
    <source>
        <dbReference type="EMBL" id="GCE14818.1"/>
    </source>
</evidence>
<evidence type="ECO:0000259" key="1">
    <source>
        <dbReference type="Pfam" id="PF08279"/>
    </source>
</evidence>
<comment type="caution">
    <text evidence="4">The sequence shown here is derived from an EMBL/GenBank/DDBJ whole genome shotgun (WGS) entry which is preliminary data.</text>
</comment>
<dbReference type="RefSeq" id="WP_126582352.1">
    <property type="nucleotide sequence ID" value="NZ_BIFR01000002.1"/>
</dbReference>
<protein>
    <submittedName>
        <fullName evidence="4">DeoR family transcriptional regulator</fullName>
    </submittedName>
</protein>
<accession>A0A402A6S0</accession>
<dbReference type="PANTHER" id="PTHR34580:SF3">
    <property type="entry name" value="PROTEIN PAFB"/>
    <property type="match status" value="1"/>
</dbReference>
<dbReference type="SUPFAM" id="SSF46785">
    <property type="entry name" value="Winged helix' DNA-binding domain"/>
    <property type="match status" value="1"/>
</dbReference>
<dbReference type="InterPro" id="IPR036388">
    <property type="entry name" value="WH-like_DNA-bd_sf"/>
</dbReference>
<name>A0A402A6S0_9CHLR</name>
<gene>
    <name evidence="4" type="ORF">KTT_46770</name>
</gene>
<dbReference type="InterPro" id="IPR036390">
    <property type="entry name" value="WH_DNA-bd_sf"/>
</dbReference>
<sequence length="309" mass="35207">MNRVDRLTAILLLLQTKRRTAGEMAQHFEVSRRTIQRDIDALCEMGLPIMSGLGVSGGYSLPADYSLPPLALTLHEALLLRLAVSSVSKLSETPFKQERESLLAKVQTLLPRRERESLDQFAQTLSLDVPTQPYPTPFLDLLLKNAREEQWIAVNYRSEKGISQQTLLPKRLRTEVGLWYCDAYSLERKAMRVYRVDRFLDVKAAPLPPQLEQPESTITHVHPSFPEICIHLTSRGVLRLEHQPHLASRLQQTGKGEGWLKLHLRPDEYDWLVRILLSLGTDATVHAPEALRLRVQQAALEIASHYTEM</sequence>
<proteinExistence type="predicted"/>
<reference evidence="5" key="1">
    <citation type="submission" date="2018-12" db="EMBL/GenBank/DDBJ databases">
        <title>Tengunoibacter tsumagoiensis gen. nov., sp. nov., Dictyobacter kobayashii sp. nov., D. alpinus sp. nov., and D. joshuensis sp. nov. and description of Dictyobacteraceae fam. nov. within the order Ktedonobacterales isolated from Tengu-no-mugimeshi.</title>
        <authorList>
            <person name="Wang C.M."/>
            <person name="Zheng Y."/>
            <person name="Sakai Y."/>
            <person name="Toyoda A."/>
            <person name="Minakuchi Y."/>
            <person name="Abe K."/>
            <person name="Yokota A."/>
            <person name="Yabe S."/>
        </authorList>
    </citation>
    <scope>NUCLEOTIDE SEQUENCE [LARGE SCALE GENOMIC DNA]</scope>
    <source>
        <strain evidence="5">Uno3</strain>
    </source>
</reference>
<feature type="domain" description="Helix-turn-helix type 11" evidence="1">
    <location>
        <begin position="6"/>
        <end position="59"/>
    </location>
</feature>
<evidence type="ECO:0000259" key="3">
    <source>
        <dbReference type="Pfam" id="PF25583"/>
    </source>
</evidence>
<dbReference type="OrthoDB" id="9815009at2"/>
<dbReference type="InterPro" id="IPR028349">
    <property type="entry name" value="PafC-like"/>
</dbReference>
<dbReference type="InterPro" id="IPR057727">
    <property type="entry name" value="WCX_dom"/>
</dbReference>
<evidence type="ECO:0000313" key="5">
    <source>
        <dbReference type="Proteomes" id="UP000287352"/>
    </source>
</evidence>
<dbReference type="Pfam" id="PF08279">
    <property type="entry name" value="HTH_11"/>
    <property type="match status" value="1"/>
</dbReference>
<dbReference type="EMBL" id="BIFR01000002">
    <property type="protein sequence ID" value="GCE14818.1"/>
    <property type="molecule type" value="Genomic_DNA"/>
</dbReference>
<dbReference type="Pfam" id="PF13280">
    <property type="entry name" value="WYL"/>
    <property type="match status" value="1"/>
</dbReference>